<keyword evidence="2" id="KW-0732">Signal</keyword>
<sequence length="317" mass="34563">MKKLKYLALILALTSSLVMNVATVAFSSFALAVSAVFEAVTGTSAVASELRRRNTMNERQIKDLKVDLDAKERRSAKLTGELAQVKQRASSLSNDLAVSETKRKALTKDMSAKRKQVSALTDDLAVRDRRIAQLSATINNPQVTYRSQRRPLNQAVEDTVGRITKRTAFGAKRNVAAIFGEGLPVVGVGVAVAVTGYELKDNCDNLKDLRELELSINPSLASPEGVTEVCGLQVPSKAEVWSTVSNSPSTAWATTKEYMPNLGELHLPDISGGWEKAKDGGEFLWTATKDTGATMKLGLDYNIRMLQEFYRGHTAPE</sequence>
<evidence type="ECO:0000313" key="4">
    <source>
        <dbReference type="Proteomes" id="UP000809337"/>
    </source>
</evidence>
<proteinExistence type="predicted"/>
<dbReference type="Gene3D" id="1.10.287.1490">
    <property type="match status" value="1"/>
</dbReference>
<keyword evidence="1" id="KW-0175">Coiled coil</keyword>
<organism evidence="3 4">
    <name type="scientific">Pseudosulfitobacter pseudonitzschiae</name>
    <dbReference type="NCBI Taxonomy" id="1402135"/>
    <lineage>
        <taxon>Bacteria</taxon>
        <taxon>Pseudomonadati</taxon>
        <taxon>Pseudomonadota</taxon>
        <taxon>Alphaproteobacteria</taxon>
        <taxon>Rhodobacterales</taxon>
        <taxon>Roseobacteraceae</taxon>
        <taxon>Pseudosulfitobacter</taxon>
    </lineage>
</organism>
<name>A0A9Q2NRM3_9RHOB</name>
<evidence type="ECO:0000313" key="3">
    <source>
        <dbReference type="EMBL" id="MBM2357767.1"/>
    </source>
</evidence>
<protein>
    <recommendedName>
        <fullName evidence="5">Chromosome partition protein Smc</fullName>
    </recommendedName>
</protein>
<evidence type="ECO:0000256" key="1">
    <source>
        <dbReference type="SAM" id="Coils"/>
    </source>
</evidence>
<dbReference type="AlphaFoldDB" id="A0A9Q2NRM3"/>
<evidence type="ECO:0008006" key="5">
    <source>
        <dbReference type="Google" id="ProtNLM"/>
    </source>
</evidence>
<accession>A0A9Q2NRM3</accession>
<comment type="caution">
    <text evidence="3">The sequence shown here is derived from an EMBL/GenBank/DDBJ whole genome shotgun (WGS) entry which is preliminary data.</text>
</comment>
<feature type="chain" id="PRO_5040278643" description="Chromosome partition protein Smc" evidence="2">
    <location>
        <begin position="22"/>
        <end position="317"/>
    </location>
</feature>
<dbReference type="EMBL" id="JAFBWN010000066">
    <property type="protein sequence ID" value="MBM2357767.1"/>
    <property type="molecule type" value="Genomic_DNA"/>
</dbReference>
<dbReference type="Proteomes" id="UP000809337">
    <property type="component" value="Unassembled WGS sequence"/>
</dbReference>
<dbReference type="SUPFAM" id="SSF90257">
    <property type="entry name" value="Myosin rod fragments"/>
    <property type="match status" value="1"/>
</dbReference>
<feature type="coiled-coil region" evidence="1">
    <location>
        <begin position="47"/>
        <end position="88"/>
    </location>
</feature>
<feature type="signal peptide" evidence="2">
    <location>
        <begin position="1"/>
        <end position="21"/>
    </location>
</feature>
<reference evidence="3" key="1">
    <citation type="submission" date="2021-01" db="EMBL/GenBank/DDBJ databases">
        <title>Diatom-associated Roseobacters Show Island Model of Population Structure.</title>
        <authorList>
            <person name="Qu L."/>
            <person name="Feng X."/>
            <person name="Chen Y."/>
            <person name="Li L."/>
            <person name="Wang X."/>
            <person name="Hu Z."/>
            <person name="Wang H."/>
            <person name="Luo H."/>
        </authorList>
    </citation>
    <scope>NUCLEOTIDE SEQUENCE</scope>
    <source>
        <strain evidence="3">SM26-45</strain>
    </source>
</reference>
<dbReference type="RefSeq" id="WP_231036707.1">
    <property type="nucleotide sequence ID" value="NZ_JAJNGX010000066.1"/>
</dbReference>
<gene>
    <name evidence="3" type="ORF">JQX14_24890</name>
</gene>
<evidence type="ECO:0000256" key="2">
    <source>
        <dbReference type="SAM" id="SignalP"/>
    </source>
</evidence>